<dbReference type="InterPro" id="IPR002818">
    <property type="entry name" value="DJ-1/PfpI"/>
</dbReference>
<dbReference type="Gene3D" id="3.40.50.880">
    <property type="match status" value="1"/>
</dbReference>
<organism evidence="7 8">
    <name type="scientific">Panaeolus cyanescens</name>
    <dbReference type="NCBI Taxonomy" id="181874"/>
    <lineage>
        <taxon>Eukaryota</taxon>
        <taxon>Fungi</taxon>
        <taxon>Dikarya</taxon>
        <taxon>Basidiomycota</taxon>
        <taxon>Agaricomycotina</taxon>
        <taxon>Agaricomycetes</taxon>
        <taxon>Agaricomycetidae</taxon>
        <taxon>Agaricales</taxon>
        <taxon>Agaricineae</taxon>
        <taxon>Galeropsidaceae</taxon>
        <taxon>Panaeolus</taxon>
    </lineage>
</organism>
<dbReference type="EMBL" id="NHTK01001367">
    <property type="protein sequence ID" value="PPQ99168.1"/>
    <property type="molecule type" value="Genomic_DNA"/>
</dbReference>
<keyword evidence="8" id="KW-1185">Reference proteome</keyword>
<dbReference type="GO" id="GO:0019172">
    <property type="term" value="F:glyoxalase III activity"/>
    <property type="evidence" value="ECO:0007669"/>
    <property type="project" value="UniProtKB-EC"/>
</dbReference>
<dbReference type="EC" id="4.2.1.130" evidence="1"/>
<evidence type="ECO:0000256" key="1">
    <source>
        <dbReference type="ARBA" id="ARBA00013134"/>
    </source>
</evidence>
<dbReference type="OrthoDB" id="543156at2759"/>
<protein>
    <recommendedName>
        <fullName evidence="1">D-lactate dehydratase</fullName>
        <ecNumber evidence="1">4.2.1.130</ecNumber>
    </recommendedName>
</protein>
<comment type="catalytic activity">
    <reaction evidence="5">
        <text>methylglyoxal + H2O = (R)-lactate + H(+)</text>
        <dbReference type="Rhea" id="RHEA:27754"/>
        <dbReference type="ChEBI" id="CHEBI:15377"/>
        <dbReference type="ChEBI" id="CHEBI:15378"/>
        <dbReference type="ChEBI" id="CHEBI:16004"/>
        <dbReference type="ChEBI" id="CHEBI:17158"/>
        <dbReference type="EC" id="4.2.1.130"/>
    </reaction>
</comment>
<dbReference type="SUPFAM" id="SSF52317">
    <property type="entry name" value="Class I glutamine amidotransferase-like"/>
    <property type="match status" value="1"/>
</dbReference>
<evidence type="ECO:0000256" key="4">
    <source>
        <dbReference type="ARBA" id="ARBA00038493"/>
    </source>
</evidence>
<evidence type="ECO:0000259" key="6">
    <source>
        <dbReference type="Pfam" id="PF01965"/>
    </source>
</evidence>
<dbReference type="STRING" id="181874.A0A409Y871"/>
<evidence type="ECO:0000313" key="7">
    <source>
        <dbReference type="EMBL" id="PPQ99168.1"/>
    </source>
</evidence>
<keyword evidence="2" id="KW-0346">Stress response</keyword>
<dbReference type="CDD" id="cd03141">
    <property type="entry name" value="GATase1_Hsp31_like"/>
    <property type="match status" value="1"/>
</dbReference>
<sequence>MHPSNILKAVFVYTTANVTLSGKNTGWYLPEAAYPYYVLSPHVQIDFASLTGPNPPVDLSSITAYPDDNKKFLGDKKVQKLFANAKKLSQVKAKDYDLIFYVGGLGPVMDLAPSPLNAKVVSEFWQAGKIVSAICHGPSAFVGAVDANGDHIIKGRRFAGLTDAEEEADGKTKEIPFSLEQRLTYHGGTMEKAGIWQEKVVVDGRLITGQNPASGDKLGKEMLKALRNLKK</sequence>
<evidence type="ECO:0000256" key="5">
    <source>
        <dbReference type="ARBA" id="ARBA00048082"/>
    </source>
</evidence>
<dbReference type="InterPro" id="IPR050325">
    <property type="entry name" value="Prot/Nucl_acid_deglycase"/>
</dbReference>
<dbReference type="GO" id="GO:0019243">
    <property type="term" value="P:methylglyoxal catabolic process to D-lactate via S-lactoyl-glutathione"/>
    <property type="evidence" value="ECO:0007669"/>
    <property type="project" value="TreeGrafter"/>
</dbReference>
<name>A0A409Y871_9AGAR</name>
<dbReference type="InParanoid" id="A0A409Y871"/>
<dbReference type="PANTHER" id="PTHR48094:SF11">
    <property type="entry name" value="GLUTATHIONE-INDEPENDENT GLYOXALASE HSP31-RELATED"/>
    <property type="match status" value="1"/>
</dbReference>
<comment type="caution">
    <text evidence="7">The sequence shown here is derived from an EMBL/GenBank/DDBJ whole genome shotgun (WGS) entry which is preliminary data.</text>
</comment>
<accession>A0A409Y871</accession>
<gene>
    <name evidence="7" type="ORF">CVT24_009259</name>
</gene>
<evidence type="ECO:0000256" key="3">
    <source>
        <dbReference type="ARBA" id="ARBA00023239"/>
    </source>
</evidence>
<evidence type="ECO:0000313" key="8">
    <source>
        <dbReference type="Proteomes" id="UP000284842"/>
    </source>
</evidence>
<comment type="similarity">
    <text evidence="4">Belongs to the peptidase C56 family. HSP31-like subfamily.</text>
</comment>
<dbReference type="Proteomes" id="UP000284842">
    <property type="component" value="Unassembled WGS sequence"/>
</dbReference>
<dbReference type="PANTHER" id="PTHR48094">
    <property type="entry name" value="PROTEIN/NUCLEIC ACID DEGLYCASE DJ-1-RELATED"/>
    <property type="match status" value="1"/>
</dbReference>
<dbReference type="FunCoup" id="A0A409Y871">
    <property type="interactions" value="292"/>
</dbReference>
<proteinExistence type="inferred from homology"/>
<dbReference type="InterPro" id="IPR029062">
    <property type="entry name" value="Class_I_gatase-like"/>
</dbReference>
<dbReference type="AlphaFoldDB" id="A0A409Y871"/>
<reference evidence="7 8" key="1">
    <citation type="journal article" date="2018" name="Evol. Lett.">
        <title>Horizontal gene cluster transfer increased hallucinogenic mushroom diversity.</title>
        <authorList>
            <person name="Reynolds H.T."/>
            <person name="Vijayakumar V."/>
            <person name="Gluck-Thaler E."/>
            <person name="Korotkin H.B."/>
            <person name="Matheny P.B."/>
            <person name="Slot J.C."/>
        </authorList>
    </citation>
    <scope>NUCLEOTIDE SEQUENCE [LARGE SCALE GENOMIC DNA]</scope>
    <source>
        <strain evidence="7 8">2629</strain>
    </source>
</reference>
<dbReference type="Pfam" id="PF01965">
    <property type="entry name" value="DJ-1_PfpI"/>
    <property type="match status" value="1"/>
</dbReference>
<keyword evidence="3" id="KW-0456">Lyase</keyword>
<dbReference type="GO" id="GO:0005737">
    <property type="term" value="C:cytoplasm"/>
    <property type="evidence" value="ECO:0007669"/>
    <property type="project" value="TreeGrafter"/>
</dbReference>
<evidence type="ECO:0000256" key="2">
    <source>
        <dbReference type="ARBA" id="ARBA00023016"/>
    </source>
</evidence>
<feature type="domain" description="DJ-1/PfpI" evidence="6">
    <location>
        <begin position="85"/>
        <end position="224"/>
    </location>
</feature>